<evidence type="ECO:0000256" key="1">
    <source>
        <dbReference type="SAM" id="MobiDB-lite"/>
    </source>
</evidence>
<feature type="transmembrane region" description="Helical" evidence="2">
    <location>
        <begin position="163"/>
        <end position="184"/>
    </location>
</feature>
<dbReference type="AlphaFoldDB" id="A0A0M4U1L0"/>
<dbReference type="EMBL" id="CP012036">
    <property type="protein sequence ID" value="ALF56589.1"/>
    <property type="molecule type" value="Genomic_DNA"/>
</dbReference>
<dbReference type="Proteomes" id="UP000062645">
    <property type="component" value="Chromosome"/>
</dbReference>
<organism evidence="3 4">
    <name type="scientific">Nostoc piscinale CENA21</name>
    <dbReference type="NCBI Taxonomy" id="224013"/>
    <lineage>
        <taxon>Bacteria</taxon>
        <taxon>Bacillati</taxon>
        <taxon>Cyanobacteriota</taxon>
        <taxon>Cyanophyceae</taxon>
        <taxon>Nostocales</taxon>
        <taxon>Nostocaceae</taxon>
        <taxon>Nostoc</taxon>
    </lineage>
</organism>
<gene>
    <name evidence="3" type="ORF">ACX27_28745</name>
</gene>
<keyword evidence="2" id="KW-0812">Transmembrane</keyword>
<feature type="transmembrane region" description="Helical" evidence="2">
    <location>
        <begin position="200"/>
        <end position="220"/>
    </location>
</feature>
<keyword evidence="2" id="KW-1133">Transmembrane helix</keyword>
<evidence type="ECO:0000313" key="3">
    <source>
        <dbReference type="EMBL" id="ALF56589.1"/>
    </source>
</evidence>
<name>A0A0M4U1L0_9NOSO</name>
<proteinExistence type="predicted"/>
<sequence>MLKIKKFKVSLLVSSVVGLMSVGFHHSAGLSQLPQARVQLTTEPPISQIIPFEAEASKPQLPAKLTLQAVDAAGKPLTNANINLKIFTPAKNPWLTTDFPIVEGTKLLDIQAIAPQGQLQVQQILPIRGNYQLQVNITPITPNAFTPIQQNLNLSVPENPFKYSNFAILAIILLIVGLGGGWVIGGRQETQPGEIAPQRVRLLLSGATVVAIVALLAVNLSSEIAQSQTSHGEHHNHHASATEPEGEHHHHGSAAEPEVYNYGIVKQQGLEVQLLGDASATVGETDKLQVQVVDEKTKQPVSDVLVNIKTKSLEDGWVPFAYQGIPDANGRLSWEQQFFDGAPHNVLVEVSPQPNASRQFSPLRVQKNVDVEGVAPPVSIRLIVLAYLTGIIIIGLLVGMQLKRKLTPQH</sequence>
<dbReference type="KEGG" id="npz:ACX27_28745"/>
<keyword evidence="4" id="KW-1185">Reference proteome</keyword>
<reference evidence="4" key="1">
    <citation type="submission" date="2015-07" db="EMBL/GenBank/DDBJ databases">
        <title>Genome Of Nitrogen-Fixing Cyanobacterium Nostoc piscinale CENA21 From Solimoes/Amazon River Floodplain Sediments And Comparative Genomics To Uncover Biosynthetic Natural Products Potential.</title>
        <authorList>
            <person name="Leao T.F."/>
            <person name="Leao P.N."/>
            <person name="Guimaraes P.I."/>
            <person name="de Melo A.G.C."/>
            <person name="Ramos R.T.J."/>
            <person name="Silva A."/>
            <person name="Fiore M.F."/>
            <person name="Schneider M.P.C."/>
        </authorList>
    </citation>
    <scope>NUCLEOTIDE SEQUENCE [LARGE SCALE GENOMIC DNA]</scope>
    <source>
        <strain evidence="4">CENA21</strain>
    </source>
</reference>
<feature type="transmembrane region" description="Helical" evidence="2">
    <location>
        <begin position="378"/>
        <end position="400"/>
    </location>
</feature>
<reference evidence="3 4" key="2">
    <citation type="journal article" date="2016" name="Genome Announc.">
        <title>Draft Genome Sequence of the N2-Fixing Cyanobacterium Nostoc piscinale CENA21, Isolated from the Brazilian Amazon Floodplain.</title>
        <authorList>
            <person name="Leao T."/>
            <person name="Guimaraes P.I."/>
            <person name="de Melo A.G."/>
            <person name="Ramos R.T."/>
            <person name="Leao P.N."/>
            <person name="Silva A."/>
            <person name="Fiore M.F."/>
            <person name="Schneider M.P."/>
        </authorList>
    </citation>
    <scope>NUCLEOTIDE SEQUENCE [LARGE SCALE GENOMIC DNA]</scope>
    <source>
        <strain evidence="3 4">CENA21</strain>
    </source>
</reference>
<evidence type="ECO:0000256" key="2">
    <source>
        <dbReference type="SAM" id="Phobius"/>
    </source>
</evidence>
<evidence type="ECO:0000313" key="4">
    <source>
        <dbReference type="Proteomes" id="UP000062645"/>
    </source>
</evidence>
<keyword evidence="2" id="KW-0472">Membrane</keyword>
<protein>
    <submittedName>
        <fullName evidence="3">Uncharacterized protein</fullName>
    </submittedName>
</protein>
<accession>A0A0M4U1L0</accession>
<dbReference type="PATRIC" id="fig|224013.5.peg.6878"/>
<feature type="region of interest" description="Disordered" evidence="1">
    <location>
        <begin position="226"/>
        <end position="254"/>
    </location>
</feature>